<protein>
    <recommendedName>
        <fullName evidence="4">Spermatogenesis-associated protein 22</fullName>
    </recommendedName>
</protein>
<gene>
    <name evidence="2" type="ORF">AGLY_010555</name>
</gene>
<evidence type="ECO:0008006" key="4">
    <source>
        <dbReference type="Google" id="ProtNLM"/>
    </source>
</evidence>
<comment type="caution">
    <text evidence="2">The sequence shown here is derived from an EMBL/GenBank/DDBJ whole genome shotgun (WGS) entry which is preliminary data.</text>
</comment>
<dbReference type="GO" id="GO:0007276">
    <property type="term" value="P:gamete generation"/>
    <property type="evidence" value="ECO:0007669"/>
    <property type="project" value="InterPro"/>
</dbReference>
<dbReference type="GO" id="GO:0000711">
    <property type="term" value="P:meiotic DNA repair synthesis"/>
    <property type="evidence" value="ECO:0007669"/>
    <property type="project" value="InterPro"/>
</dbReference>
<organism evidence="2 3">
    <name type="scientific">Aphis glycines</name>
    <name type="common">Soybean aphid</name>
    <dbReference type="NCBI Taxonomy" id="307491"/>
    <lineage>
        <taxon>Eukaryota</taxon>
        <taxon>Metazoa</taxon>
        <taxon>Ecdysozoa</taxon>
        <taxon>Arthropoda</taxon>
        <taxon>Hexapoda</taxon>
        <taxon>Insecta</taxon>
        <taxon>Pterygota</taxon>
        <taxon>Neoptera</taxon>
        <taxon>Paraneoptera</taxon>
        <taxon>Hemiptera</taxon>
        <taxon>Sternorrhyncha</taxon>
        <taxon>Aphidomorpha</taxon>
        <taxon>Aphidoidea</taxon>
        <taxon>Aphididae</taxon>
        <taxon>Aphidini</taxon>
        <taxon>Aphis</taxon>
        <taxon>Aphis</taxon>
    </lineage>
</organism>
<dbReference type="AlphaFoldDB" id="A0A6G0TDW3"/>
<dbReference type="Proteomes" id="UP000475862">
    <property type="component" value="Unassembled WGS sequence"/>
</dbReference>
<dbReference type="OrthoDB" id="6591917at2759"/>
<name>A0A6G0TDW3_APHGL</name>
<evidence type="ECO:0000313" key="2">
    <source>
        <dbReference type="EMBL" id="KAE9531349.1"/>
    </source>
</evidence>
<dbReference type="GO" id="GO:0051445">
    <property type="term" value="P:regulation of meiotic cell cycle"/>
    <property type="evidence" value="ECO:0007669"/>
    <property type="project" value="TreeGrafter"/>
</dbReference>
<dbReference type="GO" id="GO:0007129">
    <property type="term" value="P:homologous chromosome pairing at meiosis"/>
    <property type="evidence" value="ECO:0007669"/>
    <property type="project" value="InterPro"/>
</dbReference>
<feature type="compositionally biased region" description="Polar residues" evidence="1">
    <location>
        <begin position="1"/>
        <end position="11"/>
    </location>
</feature>
<feature type="compositionally biased region" description="Polar residues" evidence="1">
    <location>
        <begin position="32"/>
        <end position="43"/>
    </location>
</feature>
<evidence type="ECO:0000256" key="1">
    <source>
        <dbReference type="SAM" id="MobiDB-lite"/>
    </source>
</evidence>
<dbReference type="PANTHER" id="PTHR35258">
    <property type="entry name" value="SPERMATOGENESIS-ASSOCIATED PROTEIN 22"/>
    <property type="match status" value="1"/>
</dbReference>
<dbReference type="InterPro" id="IPR033536">
    <property type="entry name" value="Spata22"/>
</dbReference>
<keyword evidence="3" id="KW-1185">Reference proteome</keyword>
<dbReference type="EMBL" id="VYZN01000041">
    <property type="protein sequence ID" value="KAE9531349.1"/>
    <property type="molecule type" value="Genomic_DNA"/>
</dbReference>
<sequence length="181" mass="20230">MNPSTSGCSSSSKRHHPYGRSLGPQAMPALLPSTSNHVQNNSNKLNDESKAVIDEGKKLLVGSVKQVARWCQLLSFLEPTKIIYQVFGIMDSVITGSNKCEKIFCLRSEHKKSGIVCVFYEIDRKIPNISKGTLVLCTGHAKGKNKLQVFTIRELHEDKNSFDRISLVSHWTINDILICKM</sequence>
<reference evidence="2 3" key="1">
    <citation type="submission" date="2019-08" db="EMBL/GenBank/DDBJ databases">
        <title>The genome of the soybean aphid Biotype 1, its phylome, world population structure and adaptation to the North American continent.</title>
        <authorList>
            <person name="Giordano R."/>
            <person name="Donthu R.K."/>
            <person name="Hernandez A.G."/>
            <person name="Wright C.L."/>
            <person name="Zimin A.V."/>
        </authorList>
    </citation>
    <scope>NUCLEOTIDE SEQUENCE [LARGE SCALE GENOMIC DNA]</scope>
    <source>
        <tissue evidence="2">Whole aphids</tissue>
    </source>
</reference>
<dbReference type="PANTHER" id="PTHR35258:SF1">
    <property type="entry name" value="SPERMATOGENESIS-ASSOCIATED PROTEIN 22"/>
    <property type="match status" value="1"/>
</dbReference>
<evidence type="ECO:0000313" key="3">
    <source>
        <dbReference type="Proteomes" id="UP000475862"/>
    </source>
</evidence>
<accession>A0A6G0TDW3</accession>
<feature type="region of interest" description="Disordered" evidence="1">
    <location>
        <begin position="1"/>
        <end position="43"/>
    </location>
</feature>
<proteinExistence type="predicted"/>